<name>W8RD58_STUST</name>
<keyword evidence="4 5" id="KW-0472">Membrane</keyword>
<sequence>MFYMVSRFLKKRLCLIALLPVAVVLLGRYWWPGETSAWASSTRFALLTFLVCLVFVGRSVFARLDKKLGVVLLLFGGWVVLSVALFDGQSEVLRRGLVLAVFICAVAVLKMDGEAALLNLLRAAALVGTAAALVTIYFELERRGLDFRYRAFRLHSSGVPGFAEFFNPIISGMHMAFAGLTACWCVLFARTPAARIFWFCCLSVIAIYVFLTYSRSAWLALGLGGLVLLILRGRAISWGIFVGAMILALVVITIKFPQVFSVEVERGTTNRDLIWAMVIDSMPGYWLAGHGAGVEMSQMSIPGQTVVNTHSLYLEVLFQYGVVGLLLFLVALLMATRAMWTDRSNLSVLGVSLLSGSIGVMFFELHSFIHSPNLIWLWIWFPLAIALGSQIKRNAQ</sequence>
<feature type="transmembrane region" description="Helical" evidence="5">
    <location>
        <begin position="37"/>
        <end position="56"/>
    </location>
</feature>
<evidence type="ECO:0000256" key="1">
    <source>
        <dbReference type="ARBA" id="ARBA00004141"/>
    </source>
</evidence>
<dbReference type="AlphaFoldDB" id="W8RD58"/>
<dbReference type="GO" id="GO:0016020">
    <property type="term" value="C:membrane"/>
    <property type="evidence" value="ECO:0007669"/>
    <property type="project" value="UniProtKB-SubCell"/>
</dbReference>
<feature type="transmembrane region" description="Helical" evidence="5">
    <location>
        <begin position="116"/>
        <end position="138"/>
    </location>
</feature>
<accession>W8RD58</accession>
<protein>
    <recommendedName>
        <fullName evidence="6">O-antigen ligase-related domain-containing protein</fullName>
    </recommendedName>
</protein>
<dbReference type="Proteomes" id="UP000019522">
    <property type="component" value="Chromosome"/>
</dbReference>
<feature type="transmembrane region" description="Helical" evidence="5">
    <location>
        <begin position="92"/>
        <end position="109"/>
    </location>
</feature>
<dbReference type="RefSeq" id="WP_025243268.1">
    <property type="nucleotide sequence ID" value="NZ_CP007441.1"/>
</dbReference>
<evidence type="ECO:0000256" key="5">
    <source>
        <dbReference type="SAM" id="Phobius"/>
    </source>
</evidence>
<evidence type="ECO:0000259" key="6">
    <source>
        <dbReference type="Pfam" id="PF04932"/>
    </source>
</evidence>
<feature type="transmembrane region" description="Helical" evidence="5">
    <location>
        <begin position="346"/>
        <end position="369"/>
    </location>
</feature>
<dbReference type="PANTHER" id="PTHR37422:SF23">
    <property type="entry name" value="TEICHURONIC ACID BIOSYNTHESIS PROTEIN TUAE"/>
    <property type="match status" value="1"/>
</dbReference>
<feature type="transmembrane region" description="Helical" evidence="5">
    <location>
        <begin position="196"/>
        <end position="215"/>
    </location>
</feature>
<feature type="transmembrane region" description="Helical" evidence="5">
    <location>
        <begin position="312"/>
        <end position="334"/>
    </location>
</feature>
<dbReference type="EMBL" id="CP007441">
    <property type="protein sequence ID" value="AHL77688.1"/>
    <property type="molecule type" value="Genomic_DNA"/>
</dbReference>
<dbReference type="InterPro" id="IPR051533">
    <property type="entry name" value="WaaL-like"/>
</dbReference>
<feature type="domain" description="O-antigen ligase-related" evidence="6">
    <location>
        <begin position="203"/>
        <end position="329"/>
    </location>
</feature>
<feature type="transmembrane region" description="Helical" evidence="5">
    <location>
        <begin position="68"/>
        <end position="86"/>
    </location>
</feature>
<evidence type="ECO:0000256" key="4">
    <source>
        <dbReference type="ARBA" id="ARBA00023136"/>
    </source>
</evidence>
<feature type="transmembrane region" description="Helical" evidence="5">
    <location>
        <begin position="165"/>
        <end position="189"/>
    </location>
</feature>
<dbReference type="PANTHER" id="PTHR37422">
    <property type="entry name" value="TEICHURONIC ACID BIOSYNTHESIS PROTEIN TUAE"/>
    <property type="match status" value="1"/>
</dbReference>
<evidence type="ECO:0000256" key="3">
    <source>
        <dbReference type="ARBA" id="ARBA00022989"/>
    </source>
</evidence>
<evidence type="ECO:0000313" key="7">
    <source>
        <dbReference type="EMBL" id="AHL77688.1"/>
    </source>
</evidence>
<feature type="transmembrane region" description="Helical" evidence="5">
    <location>
        <begin position="375"/>
        <end position="391"/>
    </location>
</feature>
<evidence type="ECO:0000256" key="2">
    <source>
        <dbReference type="ARBA" id="ARBA00022692"/>
    </source>
</evidence>
<dbReference type="InterPro" id="IPR007016">
    <property type="entry name" value="O-antigen_ligase-rel_domated"/>
</dbReference>
<evidence type="ECO:0000313" key="8">
    <source>
        <dbReference type="Proteomes" id="UP000019522"/>
    </source>
</evidence>
<dbReference type="PATRIC" id="fig|316.77.peg.3796"/>
<proteinExistence type="predicted"/>
<reference evidence="8" key="1">
    <citation type="journal article" date="2014" name="Genome Announc.">
        <title>Complete Genome Sequence of the Highly Transformable Pseudomonas stutzeri Strain 28a24.</title>
        <authorList>
            <person name="Smith B.A."/>
            <person name="Dougherty K.M."/>
            <person name="Baltrus D.A."/>
        </authorList>
    </citation>
    <scope>NUCLEOTIDE SEQUENCE [LARGE SCALE GENOMIC DNA]</scope>
    <source>
        <strain evidence="8">28a24</strain>
    </source>
</reference>
<dbReference type="KEGG" id="pstt:CH92_19025"/>
<dbReference type="Pfam" id="PF04932">
    <property type="entry name" value="Wzy_C"/>
    <property type="match status" value="1"/>
</dbReference>
<reference evidence="7 8" key="2">
    <citation type="submission" date="2014-03" db="EMBL/GenBank/DDBJ databases">
        <authorList>
            <person name="Baltrus D."/>
            <person name="Dougherty K."/>
        </authorList>
    </citation>
    <scope>NUCLEOTIDE SEQUENCE</scope>
    <source>
        <strain evidence="7 8">28a24</strain>
    </source>
</reference>
<keyword evidence="2 5" id="KW-0812">Transmembrane</keyword>
<feature type="transmembrane region" description="Helical" evidence="5">
    <location>
        <begin position="273"/>
        <end position="292"/>
    </location>
</feature>
<dbReference type="OrthoDB" id="6189881at2"/>
<feature type="transmembrane region" description="Helical" evidence="5">
    <location>
        <begin position="235"/>
        <end position="252"/>
    </location>
</feature>
<feature type="transmembrane region" description="Helical" evidence="5">
    <location>
        <begin position="12"/>
        <end position="31"/>
    </location>
</feature>
<keyword evidence="3 5" id="KW-1133">Transmembrane helix</keyword>
<comment type="subcellular location">
    <subcellularLocation>
        <location evidence="1">Membrane</location>
        <topology evidence="1">Multi-pass membrane protein</topology>
    </subcellularLocation>
</comment>
<gene>
    <name evidence="7" type="ORF">CH92_19025</name>
</gene>
<organism evidence="7 8">
    <name type="scientific">Stutzerimonas stutzeri</name>
    <name type="common">Pseudomonas stutzeri</name>
    <dbReference type="NCBI Taxonomy" id="316"/>
    <lineage>
        <taxon>Bacteria</taxon>
        <taxon>Pseudomonadati</taxon>
        <taxon>Pseudomonadota</taxon>
        <taxon>Gammaproteobacteria</taxon>
        <taxon>Pseudomonadales</taxon>
        <taxon>Pseudomonadaceae</taxon>
        <taxon>Stutzerimonas</taxon>
    </lineage>
</organism>